<dbReference type="GO" id="GO:0005634">
    <property type="term" value="C:nucleus"/>
    <property type="evidence" value="ECO:0007669"/>
    <property type="project" value="TreeGrafter"/>
</dbReference>
<evidence type="ECO:0000256" key="1">
    <source>
        <dbReference type="ARBA" id="ARBA00022723"/>
    </source>
</evidence>
<dbReference type="Proteomes" id="UP000249363">
    <property type="component" value="Unassembled WGS sequence"/>
</dbReference>
<evidence type="ECO:0000256" key="5">
    <source>
        <dbReference type="ARBA" id="ARBA00023242"/>
    </source>
</evidence>
<feature type="coiled-coil region" evidence="6">
    <location>
        <begin position="74"/>
        <end position="101"/>
    </location>
</feature>
<dbReference type="GO" id="GO:0006351">
    <property type="term" value="P:DNA-templated transcription"/>
    <property type="evidence" value="ECO:0007669"/>
    <property type="project" value="InterPro"/>
</dbReference>
<keyword evidence="3" id="KW-0238">DNA-binding</keyword>
<dbReference type="CDD" id="cd12148">
    <property type="entry name" value="fungal_TF_MHR"/>
    <property type="match status" value="1"/>
</dbReference>
<dbReference type="InterPro" id="IPR007219">
    <property type="entry name" value="XnlR_reg_dom"/>
</dbReference>
<dbReference type="Gene3D" id="4.10.240.10">
    <property type="entry name" value="Zn(2)-C6 fungal-type DNA-binding domain"/>
    <property type="match status" value="1"/>
</dbReference>
<dbReference type="GO" id="GO:0000978">
    <property type="term" value="F:RNA polymerase II cis-regulatory region sequence-specific DNA binding"/>
    <property type="evidence" value="ECO:0007669"/>
    <property type="project" value="TreeGrafter"/>
</dbReference>
<evidence type="ECO:0000259" key="8">
    <source>
        <dbReference type="PROSITE" id="PS50048"/>
    </source>
</evidence>
<dbReference type="SMART" id="SM00906">
    <property type="entry name" value="Fungal_trans"/>
    <property type="match status" value="1"/>
</dbReference>
<organism evidence="9 10">
    <name type="scientific">Talaromyces amestolkiae</name>
    <dbReference type="NCBI Taxonomy" id="1196081"/>
    <lineage>
        <taxon>Eukaryota</taxon>
        <taxon>Fungi</taxon>
        <taxon>Dikarya</taxon>
        <taxon>Ascomycota</taxon>
        <taxon>Pezizomycotina</taxon>
        <taxon>Eurotiomycetes</taxon>
        <taxon>Eurotiomycetidae</taxon>
        <taxon>Eurotiales</taxon>
        <taxon>Trichocomaceae</taxon>
        <taxon>Talaromyces</taxon>
        <taxon>Talaromyces sect. Talaromyces</taxon>
    </lineage>
</organism>
<protein>
    <recommendedName>
        <fullName evidence="8">Zn(2)-C6 fungal-type domain-containing protein</fullName>
    </recommendedName>
</protein>
<keyword evidence="2" id="KW-0805">Transcription regulation</keyword>
<feature type="region of interest" description="Disordered" evidence="7">
    <location>
        <begin position="102"/>
        <end position="133"/>
    </location>
</feature>
<evidence type="ECO:0000256" key="2">
    <source>
        <dbReference type="ARBA" id="ARBA00023015"/>
    </source>
</evidence>
<keyword evidence="4" id="KW-0804">Transcription</keyword>
<evidence type="ECO:0000256" key="3">
    <source>
        <dbReference type="ARBA" id="ARBA00023125"/>
    </source>
</evidence>
<evidence type="ECO:0000256" key="7">
    <source>
        <dbReference type="SAM" id="MobiDB-lite"/>
    </source>
</evidence>
<keyword evidence="1" id="KW-0479">Metal-binding</keyword>
<dbReference type="SUPFAM" id="SSF57701">
    <property type="entry name" value="Zn2/Cys6 DNA-binding domain"/>
    <property type="match status" value="1"/>
</dbReference>
<feature type="domain" description="Zn(2)-C6 fungal-type" evidence="8">
    <location>
        <begin position="36"/>
        <end position="65"/>
    </location>
</feature>
<evidence type="ECO:0000256" key="4">
    <source>
        <dbReference type="ARBA" id="ARBA00023163"/>
    </source>
</evidence>
<dbReference type="Pfam" id="PF00172">
    <property type="entry name" value="Zn_clus"/>
    <property type="match status" value="1"/>
</dbReference>
<gene>
    <name evidence="9" type="ORF">BHQ10_005099</name>
</gene>
<comment type="caution">
    <text evidence="9">The sequence shown here is derived from an EMBL/GenBank/DDBJ whole genome shotgun (WGS) entry which is preliminary data.</text>
</comment>
<dbReference type="AlphaFoldDB" id="A0A364KZU5"/>
<feature type="compositionally biased region" description="Basic and acidic residues" evidence="7">
    <location>
        <begin position="113"/>
        <end position="125"/>
    </location>
</feature>
<keyword evidence="10" id="KW-1185">Reference proteome</keyword>
<evidence type="ECO:0000313" key="9">
    <source>
        <dbReference type="EMBL" id="RAO69087.1"/>
    </source>
</evidence>
<dbReference type="OrthoDB" id="2283488at2759"/>
<dbReference type="GO" id="GO:0000435">
    <property type="term" value="P:positive regulation of transcription from RNA polymerase II promoter by galactose"/>
    <property type="evidence" value="ECO:0007669"/>
    <property type="project" value="TreeGrafter"/>
</dbReference>
<dbReference type="PROSITE" id="PS00463">
    <property type="entry name" value="ZN2_CY6_FUNGAL_1"/>
    <property type="match status" value="1"/>
</dbReference>
<evidence type="ECO:0000256" key="6">
    <source>
        <dbReference type="SAM" id="Coils"/>
    </source>
</evidence>
<keyword evidence="5" id="KW-0539">Nucleus</keyword>
<reference evidence="9 10" key="1">
    <citation type="journal article" date="2017" name="Biotechnol. Biofuels">
        <title>Differential beta-glucosidase expression as a function of carbon source availability in Talaromyces amestolkiae: a genomic and proteomic approach.</title>
        <authorList>
            <person name="de Eugenio L.I."/>
            <person name="Mendez-Liter J.A."/>
            <person name="Nieto-Dominguez M."/>
            <person name="Alonso L."/>
            <person name="Gil-Munoz J."/>
            <person name="Barriuso J."/>
            <person name="Prieto A."/>
            <person name="Martinez M.J."/>
        </authorList>
    </citation>
    <scope>NUCLEOTIDE SEQUENCE [LARGE SCALE GENOMIC DNA]</scope>
    <source>
        <strain evidence="9 10">CIB</strain>
    </source>
</reference>
<sequence length="753" mass="84083">MKPTTSSSPAPKKQSQFIFTEPISKPLPKRQQVSRACDWCRSLRIKCDSRYPCKNCQAKGRTCNIRGANAAQNCNEAISRIAVLQDRIRDLEKQVEIAKSNIQDDGDIAVDDDPSRESHEAKVKTEPMPSVSPHLNQMSLYSGRRGKHLESIHVQTAHPEQRHCYGRSSSFYFIGRLSSYLGISPNQLTPDGLMQMYPEAQSLKNSLNSDVSLTEVYLSKAQEEYFLHLFFPSYNVYYPVIDHAGFMQHYQSLWTSPTLRESSPLVDIVLALSMQYADALMPRDYAAMRNSIEGIVNIDAAITGRKFYRRCQLLLTDELEGPSITTLQCHFFSVIYLSNASFHNAAHGHLAMAVRTGIILGLHWNPPESVSDQQAEFRKRLWWTVYALELKMTLDLGRPLAVTMSQIPCPPPDRHQEDPYTHQGTNRFTANKHFIQLMLAGRTVYATFQRKCSEALGQDSSSNSIYDNPAALEMVAEAVTSAAALNFHTWRQDLPEPLKTKRLNSGQPLSTDRSALNLKESIPLGMSRQRLFLELLFHTLSMNVYRAFICFGSFPQNNNNNTPLAHGNAVLSVNHAITITNIVYQVLKESNFLAGFHETFQWQWNATITLIGFIFAFPNGPLTMPAKDALITAIDVFDIIGKYLGIACSAASVARDLFARIEHLISSSNAKNSIQDSVEISSFVAAGMQEPSNPSFLPHSLGHAHFAGAEHGYGNMGNASNAWVYNHPAEFASSWATYPAEGEYAGEGFGFTD</sequence>
<proteinExistence type="predicted"/>
<dbReference type="PROSITE" id="PS50048">
    <property type="entry name" value="ZN2_CY6_FUNGAL_2"/>
    <property type="match status" value="1"/>
</dbReference>
<name>A0A364KZU5_TALAM</name>
<dbReference type="PANTHER" id="PTHR47424:SF12">
    <property type="entry name" value="TRANSCRIPTION FACTOR ASQA"/>
    <property type="match status" value="1"/>
</dbReference>
<dbReference type="InterPro" id="IPR001138">
    <property type="entry name" value="Zn2Cys6_DnaBD"/>
</dbReference>
<dbReference type="InterPro" id="IPR036864">
    <property type="entry name" value="Zn2-C6_fun-type_DNA-bd_sf"/>
</dbReference>
<dbReference type="PANTHER" id="PTHR47424">
    <property type="entry name" value="REGULATORY PROTEIN GAL4"/>
    <property type="match status" value="1"/>
</dbReference>
<dbReference type="GeneID" id="63794315"/>
<dbReference type="RefSeq" id="XP_040733603.1">
    <property type="nucleotide sequence ID" value="XM_040877537.1"/>
</dbReference>
<evidence type="ECO:0000313" key="10">
    <source>
        <dbReference type="Proteomes" id="UP000249363"/>
    </source>
</evidence>
<accession>A0A364KZU5</accession>
<dbReference type="Pfam" id="PF04082">
    <property type="entry name" value="Fungal_trans"/>
    <property type="match status" value="1"/>
</dbReference>
<dbReference type="GO" id="GO:0000981">
    <property type="term" value="F:DNA-binding transcription factor activity, RNA polymerase II-specific"/>
    <property type="evidence" value="ECO:0007669"/>
    <property type="project" value="InterPro"/>
</dbReference>
<dbReference type="CDD" id="cd00067">
    <property type="entry name" value="GAL4"/>
    <property type="match status" value="1"/>
</dbReference>
<dbReference type="EMBL" id="MIKG01000009">
    <property type="protein sequence ID" value="RAO69087.1"/>
    <property type="molecule type" value="Genomic_DNA"/>
</dbReference>
<dbReference type="InterPro" id="IPR051127">
    <property type="entry name" value="Fungal_SecMet_Regulators"/>
</dbReference>
<keyword evidence="6" id="KW-0175">Coiled coil</keyword>
<dbReference type="GO" id="GO:0008270">
    <property type="term" value="F:zinc ion binding"/>
    <property type="evidence" value="ECO:0007669"/>
    <property type="project" value="InterPro"/>
</dbReference>